<dbReference type="Gene3D" id="2.40.160.20">
    <property type="match status" value="1"/>
</dbReference>
<evidence type="ECO:0000256" key="2">
    <source>
        <dbReference type="SAM" id="SignalP"/>
    </source>
</evidence>
<feature type="chain" id="PRO_5003303851" description="Outer membrane protein beta-barrel domain-containing protein" evidence="2">
    <location>
        <begin position="20"/>
        <end position="161"/>
    </location>
</feature>
<dbReference type="Pfam" id="PF13505">
    <property type="entry name" value="OMP_b-brl"/>
    <property type="match status" value="1"/>
</dbReference>
<protein>
    <recommendedName>
        <fullName evidence="3">Outer membrane protein beta-barrel domain-containing protein</fullName>
    </recommendedName>
</protein>
<evidence type="ECO:0000313" key="5">
    <source>
        <dbReference type="Proteomes" id="UP000018439"/>
    </source>
</evidence>
<name>F3ZNJ9_9BACE</name>
<dbReference type="STRING" id="679937.Bcop_2381"/>
<dbReference type="HOGENOM" id="CLU_1617504_0_0_10"/>
<dbReference type="AlphaFoldDB" id="F3ZNJ9"/>
<dbReference type="OrthoDB" id="945117at2"/>
<dbReference type="eggNOG" id="COG3468">
    <property type="taxonomic scope" value="Bacteria"/>
</dbReference>
<feature type="signal peptide" evidence="2">
    <location>
        <begin position="1"/>
        <end position="19"/>
    </location>
</feature>
<dbReference type="InterPro" id="IPR027385">
    <property type="entry name" value="Beta-barrel_OMP"/>
</dbReference>
<proteinExistence type="predicted"/>
<accession>F3ZNJ9</accession>
<evidence type="ECO:0000256" key="1">
    <source>
        <dbReference type="ARBA" id="ARBA00022729"/>
    </source>
</evidence>
<feature type="domain" description="Outer membrane protein beta-barrel" evidence="3">
    <location>
        <begin position="8"/>
        <end position="159"/>
    </location>
</feature>
<dbReference type="SUPFAM" id="SSF56925">
    <property type="entry name" value="OMPA-like"/>
    <property type="match status" value="1"/>
</dbReference>
<organism evidence="4 5">
    <name type="scientific">Bacteroides coprosuis DSM 18011</name>
    <dbReference type="NCBI Taxonomy" id="679937"/>
    <lineage>
        <taxon>Bacteria</taxon>
        <taxon>Pseudomonadati</taxon>
        <taxon>Bacteroidota</taxon>
        <taxon>Bacteroidia</taxon>
        <taxon>Bacteroidales</taxon>
        <taxon>Bacteroidaceae</taxon>
        <taxon>Bacteroides</taxon>
    </lineage>
</organism>
<sequence length="161" mass="17845">MKKLLLLVVCLLTTIGASAQFEEGKFIVNTSITGLDLSYSSGSKGHFGFEVGGGYFLQDNWAVLADLGGDWSSPVDKYKLAAKTRYYFDNIGIYLSGGLQLSSIQYKHMDKTNDFAFLLEAGYAYFLSKTVTIEPAVYWDLSVKDSDNSKIGLKIGFSFYF</sequence>
<keyword evidence="1 2" id="KW-0732">Signal</keyword>
<gene>
    <name evidence="4" type="ORF">Bcop_2381</name>
</gene>
<dbReference type="InterPro" id="IPR011250">
    <property type="entry name" value="OMP/PagP_B-barrel"/>
</dbReference>
<keyword evidence="5" id="KW-1185">Reference proteome</keyword>
<dbReference type="EMBL" id="CM001167">
    <property type="protein sequence ID" value="EGJ72534.1"/>
    <property type="molecule type" value="Genomic_DNA"/>
</dbReference>
<evidence type="ECO:0000313" key="4">
    <source>
        <dbReference type="EMBL" id="EGJ72534.1"/>
    </source>
</evidence>
<dbReference type="Proteomes" id="UP000018439">
    <property type="component" value="Chromosome"/>
</dbReference>
<reference evidence="4 5" key="1">
    <citation type="journal article" date="2011" name="Stand. Genomic Sci.">
        <title>Non-contiguous finished genome sequence of Bacteroides coprosuis type strain (PC139).</title>
        <authorList>
            <person name="Land M."/>
            <person name="Held B."/>
            <person name="Gronow S."/>
            <person name="Abt B."/>
            <person name="Lucas S."/>
            <person name="Del Rio T.G."/>
            <person name="Nolan M."/>
            <person name="Tice H."/>
            <person name="Cheng J.F."/>
            <person name="Pitluck S."/>
            <person name="Liolios K."/>
            <person name="Pagani I."/>
            <person name="Ivanova N."/>
            <person name="Mavromatis K."/>
            <person name="Mikhailova N."/>
            <person name="Pati A."/>
            <person name="Tapia R."/>
            <person name="Han C."/>
            <person name="Goodwin L."/>
            <person name="Chen A."/>
            <person name="Palaniappan K."/>
            <person name="Hauser L."/>
            <person name="Brambilla E.M."/>
            <person name="Rohde M."/>
            <person name="Goker M."/>
            <person name="Detter J.C."/>
            <person name="Woyke T."/>
            <person name="Bristow J."/>
            <person name="Eisen J.A."/>
            <person name="Markowitz V."/>
            <person name="Hugenholtz P."/>
            <person name="Kyrpides N.C."/>
            <person name="Klenk H.P."/>
            <person name="Lapidus A."/>
        </authorList>
    </citation>
    <scope>NUCLEOTIDE SEQUENCE [LARGE SCALE GENOMIC DNA]</scope>
    <source>
        <strain evidence="4 5">DSM 18011</strain>
    </source>
</reference>
<evidence type="ECO:0000259" key="3">
    <source>
        <dbReference type="Pfam" id="PF13505"/>
    </source>
</evidence>